<evidence type="ECO:0000313" key="7">
    <source>
        <dbReference type="Proteomes" id="UP001596496"/>
    </source>
</evidence>
<keyword evidence="7" id="KW-1185">Reference proteome</keyword>
<dbReference type="EC" id="2.7.11.1" evidence="6"/>
<comment type="caution">
    <text evidence="6">The sequence shown here is derived from an EMBL/GenBank/DDBJ whole genome shotgun (WGS) entry which is preliminary data.</text>
</comment>
<dbReference type="Proteomes" id="UP001596496">
    <property type="component" value="Unassembled WGS sequence"/>
</dbReference>
<dbReference type="InterPro" id="IPR000719">
    <property type="entry name" value="Prot_kinase_dom"/>
</dbReference>
<feature type="non-terminal residue" evidence="6">
    <location>
        <position position="326"/>
    </location>
</feature>
<dbReference type="InterPro" id="IPR011009">
    <property type="entry name" value="Kinase-like_dom_sf"/>
</dbReference>
<keyword evidence="2" id="KW-0547">Nucleotide-binding</keyword>
<keyword evidence="6" id="KW-0418">Kinase</keyword>
<feature type="region of interest" description="Disordered" evidence="4">
    <location>
        <begin position="268"/>
        <end position="326"/>
    </location>
</feature>
<keyword evidence="3" id="KW-0067">ATP-binding</keyword>
<feature type="domain" description="Protein kinase" evidence="5">
    <location>
        <begin position="18"/>
        <end position="275"/>
    </location>
</feature>
<reference evidence="7" key="1">
    <citation type="journal article" date="2019" name="Int. J. Syst. Evol. Microbiol.">
        <title>The Global Catalogue of Microorganisms (GCM) 10K type strain sequencing project: providing services to taxonomists for standard genome sequencing and annotation.</title>
        <authorList>
            <consortium name="The Broad Institute Genomics Platform"/>
            <consortium name="The Broad Institute Genome Sequencing Center for Infectious Disease"/>
            <person name="Wu L."/>
            <person name="Ma J."/>
        </authorList>
    </citation>
    <scope>NUCLEOTIDE SEQUENCE [LARGE SCALE GENOMIC DNA]</scope>
    <source>
        <strain evidence="7">CECT 7649</strain>
    </source>
</reference>
<dbReference type="InterPro" id="IPR051931">
    <property type="entry name" value="PAK3-like"/>
</dbReference>
<dbReference type="Pfam" id="PF00069">
    <property type="entry name" value="Pkinase"/>
    <property type="match status" value="1"/>
</dbReference>
<feature type="compositionally biased region" description="Pro residues" evidence="4">
    <location>
        <begin position="287"/>
        <end position="298"/>
    </location>
</feature>
<evidence type="ECO:0000313" key="6">
    <source>
        <dbReference type="EMBL" id="MFC7388435.1"/>
    </source>
</evidence>
<comment type="similarity">
    <text evidence="1">Belongs to the protein kinase superfamily. STE Ser/Thr protein kinase family. STE20 subfamily.</text>
</comment>
<evidence type="ECO:0000256" key="1">
    <source>
        <dbReference type="ARBA" id="ARBA00008874"/>
    </source>
</evidence>
<dbReference type="PROSITE" id="PS50011">
    <property type="entry name" value="PROTEIN_KINASE_DOM"/>
    <property type="match status" value="1"/>
</dbReference>
<evidence type="ECO:0000259" key="5">
    <source>
        <dbReference type="PROSITE" id="PS50011"/>
    </source>
</evidence>
<sequence>MPPSRPLGPTDPPTIASYRVTGRIGEGGQGIVYAAETESGARVAVKLLHRRFSDEEQVRRSFGVELRRAQRVTGPRVARVLAYGLHDGRLYYASEYVDGTSLWEVVERQGPRSTEELSQIALGTLTALTVIHQAGAAHGDFGPSSVLLGPQGPQVIDFAIGRVLERPLAAGGFAGASPFSAPEHLAATIPGPESDMFAWAGMIVYAATGRAPFGQDSVPAVVNRILNGVPDLSALSGTLLDAVTACLDRNPARRPAARELLARLEGVDLGPSPRVAPAPQGPAWTPGAPPPAPGPGAPPAYGGPIPLSPRPAIPAAGRSAQAGPPG</sequence>
<keyword evidence="6" id="KW-0808">Transferase</keyword>
<dbReference type="Gene3D" id="3.30.200.20">
    <property type="entry name" value="Phosphorylase Kinase, domain 1"/>
    <property type="match status" value="1"/>
</dbReference>
<dbReference type="Gene3D" id="1.10.510.10">
    <property type="entry name" value="Transferase(Phosphotransferase) domain 1"/>
    <property type="match status" value="1"/>
</dbReference>
<evidence type="ECO:0000256" key="2">
    <source>
        <dbReference type="ARBA" id="ARBA00022741"/>
    </source>
</evidence>
<dbReference type="EMBL" id="JBHTCG010000067">
    <property type="protein sequence ID" value="MFC7388435.1"/>
    <property type="molecule type" value="Genomic_DNA"/>
</dbReference>
<dbReference type="CDD" id="cd14014">
    <property type="entry name" value="STKc_PknB_like"/>
    <property type="match status" value="1"/>
</dbReference>
<accession>A0ABW2PJ54</accession>
<dbReference type="PANTHER" id="PTHR45832:SF22">
    <property type="entry name" value="SERINE_THREONINE-PROTEIN KINASE SAMKA-RELATED"/>
    <property type="match status" value="1"/>
</dbReference>
<dbReference type="RefSeq" id="WP_380832546.1">
    <property type="nucleotide sequence ID" value="NZ_JBHTCG010000067.1"/>
</dbReference>
<protein>
    <submittedName>
        <fullName evidence="6">Serine/threonine-protein kinase</fullName>
        <ecNumber evidence="6">2.7.11.1</ecNumber>
    </submittedName>
</protein>
<proteinExistence type="inferred from homology"/>
<name>A0ABW2PJ54_9ACTN</name>
<dbReference type="PANTHER" id="PTHR45832">
    <property type="entry name" value="SERINE/THREONINE-PROTEIN KINASE SAMKA-RELATED-RELATED"/>
    <property type="match status" value="1"/>
</dbReference>
<evidence type="ECO:0000256" key="3">
    <source>
        <dbReference type="ARBA" id="ARBA00022840"/>
    </source>
</evidence>
<dbReference type="SUPFAM" id="SSF56112">
    <property type="entry name" value="Protein kinase-like (PK-like)"/>
    <property type="match status" value="1"/>
</dbReference>
<evidence type="ECO:0000256" key="4">
    <source>
        <dbReference type="SAM" id="MobiDB-lite"/>
    </source>
</evidence>
<organism evidence="6 7">
    <name type="scientific">Sphaerisporangium rhizosphaerae</name>
    <dbReference type="NCBI Taxonomy" id="2269375"/>
    <lineage>
        <taxon>Bacteria</taxon>
        <taxon>Bacillati</taxon>
        <taxon>Actinomycetota</taxon>
        <taxon>Actinomycetes</taxon>
        <taxon>Streptosporangiales</taxon>
        <taxon>Streptosporangiaceae</taxon>
        <taxon>Sphaerisporangium</taxon>
    </lineage>
</organism>
<gene>
    <name evidence="6" type="ORF">ACFQSB_39945</name>
</gene>
<dbReference type="GO" id="GO:0004674">
    <property type="term" value="F:protein serine/threonine kinase activity"/>
    <property type="evidence" value="ECO:0007669"/>
    <property type="project" value="UniProtKB-EC"/>
</dbReference>